<evidence type="ECO:0000256" key="8">
    <source>
        <dbReference type="RuleBase" id="RU363064"/>
    </source>
</evidence>
<feature type="transmembrane region" description="Helical" evidence="8">
    <location>
        <begin position="149"/>
        <end position="168"/>
    </location>
</feature>
<dbReference type="Pfam" id="PF01235">
    <property type="entry name" value="Na_Ala_symp"/>
    <property type="match status" value="1"/>
</dbReference>
<feature type="transmembrane region" description="Helical" evidence="8">
    <location>
        <begin position="428"/>
        <end position="450"/>
    </location>
</feature>
<feature type="transmembrane region" description="Helical" evidence="8">
    <location>
        <begin position="462"/>
        <end position="480"/>
    </location>
</feature>
<keyword evidence="3 8" id="KW-0813">Transport</keyword>
<dbReference type="RefSeq" id="WP_079540885.1">
    <property type="nucleotide sequence ID" value="NZ_FKLO01000050.1"/>
</dbReference>
<evidence type="ECO:0000313" key="9">
    <source>
        <dbReference type="EMBL" id="SAY96342.1"/>
    </source>
</evidence>
<evidence type="ECO:0000256" key="7">
    <source>
        <dbReference type="ARBA" id="ARBA00023136"/>
    </source>
</evidence>
<proteinExistence type="inferred from homology"/>
<keyword evidence="8" id="KW-0997">Cell inner membrane</keyword>
<evidence type="ECO:0000313" key="10">
    <source>
        <dbReference type="Proteomes" id="UP000190837"/>
    </source>
</evidence>
<keyword evidence="5 8" id="KW-0812">Transmembrane</keyword>
<dbReference type="NCBIfam" id="TIGR00835">
    <property type="entry name" value="agcS"/>
    <property type="match status" value="1"/>
</dbReference>
<gene>
    <name evidence="9" type="ORF">CHUV0807_1495</name>
</gene>
<evidence type="ECO:0000256" key="3">
    <source>
        <dbReference type="ARBA" id="ARBA00022448"/>
    </source>
</evidence>
<comment type="subcellular location">
    <subcellularLocation>
        <location evidence="8">Cell inner membrane</location>
        <topology evidence="8">Multi-pass membrane protein</topology>
    </subcellularLocation>
    <subcellularLocation>
        <location evidence="1">Cell membrane</location>
        <topology evidence="1">Multi-pass membrane protein</topology>
    </subcellularLocation>
</comment>
<dbReference type="InterPro" id="IPR001463">
    <property type="entry name" value="Na/Ala_symport"/>
</dbReference>
<dbReference type="EMBL" id="FKLO01000050">
    <property type="protein sequence ID" value="SAY96342.1"/>
    <property type="molecule type" value="Genomic_DNA"/>
</dbReference>
<sequence>MPQEKSVIEAAVLWLNDVIWNPSFIWLCLGVGLFFSVMTRFAQVRHFAEMCRLLFRSDDSSEHGISSFQALSVSLSGRVGIGNIAGVAAAIGFGGPGAVFWMWVVAFLGASTAYVESTLGQIYKVHDKESGMYLGGPAYYFERCLGWRWYGILFAVAATFSCGLFLIGPQANGVASAVVQIFGEGEAVKTGIAGAVGSHRLIATACVLVLLAFIIFGGIRRIANFAQVVVPFMALAYIVLAMIIVFININRVPELLALIVSDAFSPTAGLGAAIGMGVKRGIYSNEAGQGTGAHAAAAAAVEHPVQQGLVQAFSVYIDTLFVCTATALIILMTQQYNIVADQTFAGDATQYLITHLKDASGAVINADPGTTAFTQYAMASVFGKSGPVLVGIATFFFAFTTILAYYYIAETNVLYLARKFRWKRDVTLVVKLSAMLAVTYGAIGSAGYIWKLGDIGVGLNAWLNIIGLVIIFFAAGRPTIRALRDYERQQQENAAVYTFDPQALGIKNATFWEERINAEKEKPS</sequence>
<protein>
    <submittedName>
        <fullName evidence="9">Sodium/alanine symporter</fullName>
    </submittedName>
</protein>
<dbReference type="Gene3D" id="1.20.1740.10">
    <property type="entry name" value="Amino acid/polyamine transporter I"/>
    <property type="match status" value="1"/>
</dbReference>
<dbReference type="PROSITE" id="PS00873">
    <property type="entry name" value="NA_ALANINE_SYMP"/>
    <property type="match status" value="1"/>
</dbReference>
<feature type="transmembrane region" description="Helical" evidence="8">
    <location>
        <begin position="388"/>
        <end position="408"/>
    </location>
</feature>
<dbReference type="GO" id="GO:0005283">
    <property type="term" value="F:amino acid:sodium symporter activity"/>
    <property type="evidence" value="ECO:0007669"/>
    <property type="project" value="InterPro"/>
</dbReference>
<reference evidence="10" key="1">
    <citation type="submission" date="2016-04" db="EMBL/GenBank/DDBJ databases">
        <authorList>
            <person name="Tagini F."/>
        </authorList>
    </citation>
    <scope>NUCLEOTIDE SEQUENCE [LARGE SCALE GENOMIC DNA]</scope>
    <source>
        <strain evidence="10">CHUV0807</strain>
    </source>
</reference>
<keyword evidence="4" id="KW-1003">Cell membrane</keyword>
<dbReference type="PANTHER" id="PTHR30330">
    <property type="entry name" value="AGSS FAMILY TRANSPORTER, SODIUM-ALANINE"/>
    <property type="match status" value="1"/>
</dbReference>
<comment type="similarity">
    <text evidence="2 8">Belongs to the alanine or glycine:cation symporter (AGCS) (TC 2.A.25) family.</text>
</comment>
<evidence type="ECO:0000256" key="2">
    <source>
        <dbReference type="ARBA" id="ARBA00009261"/>
    </source>
</evidence>
<feature type="transmembrane region" description="Helical" evidence="8">
    <location>
        <begin position="228"/>
        <end position="249"/>
    </location>
</feature>
<dbReference type="AlphaFoldDB" id="A0A1C3HP40"/>
<evidence type="ECO:0000256" key="1">
    <source>
        <dbReference type="ARBA" id="ARBA00004651"/>
    </source>
</evidence>
<feature type="transmembrane region" description="Helical" evidence="8">
    <location>
        <begin position="23"/>
        <end position="42"/>
    </location>
</feature>
<evidence type="ECO:0000256" key="4">
    <source>
        <dbReference type="ARBA" id="ARBA00022475"/>
    </source>
</evidence>
<dbReference type="Proteomes" id="UP000190837">
    <property type="component" value="Unassembled WGS sequence"/>
</dbReference>
<dbReference type="PANTHER" id="PTHR30330:SF7">
    <property type="entry name" value="SODIUM_PROTON-DEPENDENT ALANINE CARRIER PROTEIN YRBD-RELATED"/>
    <property type="match status" value="1"/>
</dbReference>
<keyword evidence="7 8" id="KW-0472">Membrane</keyword>
<evidence type="ECO:0000256" key="6">
    <source>
        <dbReference type="ARBA" id="ARBA00022989"/>
    </source>
</evidence>
<dbReference type="PRINTS" id="PR00175">
    <property type="entry name" value="NAALASMPORT"/>
</dbReference>
<keyword evidence="8" id="KW-0769">Symport</keyword>
<dbReference type="GO" id="GO:0005886">
    <property type="term" value="C:plasma membrane"/>
    <property type="evidence" value="ECO:0007669"/>
    <property type="project" value="UniProtKB-SubCell"/>
</dbReference>
<feature type="transmembrane region" description="Helical" evidence="8">
    <location>
        <begin position="75"/>
        <end position="94"/>
    </location>
</feature>
<feature type="transmembrane region" description="Helical" evidence="8">
    <location>
        <begin position="201"/>
        <end position="219"/>
    </location>
</feature>
<name>A0A1C3HP40_9GAMM</name>
<accession>A0A1C3HP40</accession>
<evidence type="ECO:0000256" key="5">
    <source>
        <dbReference type="ARBA" id="ARBA00022692"/>
    </source>
</evidence>
<organism evidence="9 10">
    <name type="scientific">Cardiobacterium hominis</name>
    <dbReference type="NCBI Taxonomy" id="2718"/>
    <lineage>
        <taxon>Bacteria</taxon>
        <taxon>Pseudomonadati</taxon>
        <taxon>Pseudomonadota</taxon>
        <taxon>Gammaproteobacteria</taxon>
        <taxon>Cardiobacteriales</taxon>
        <taxon>Cardiobacteriaceae</taxon>
        <taxon>Cardiobacterium</taxon>
    </lineage>
</organism>
<keyword evidence="6 8" id="KW-1133">Transmembrane helix</keyword>
<feature type="transmembrane region" description="Helical" evidence="8">
    <location>
        <begin position="313"/>
        <end position="332"/>
    </location>
</feature>